<keyword evidence="2" id="KW-1185">Reference proteome</keyword>
<dbReference type="EMBL" id="CP133621">
    <property type="protein sequence ID" value="WMV51100.1"/>
    <property type="molecule type" value="Genomic_DNA"/>
</dbReference>
<name>A0AAF0UQY0_SOLVR</name>
<dbReference type="Proteomes" id="UP001234989">
    <property type="component" value="Chromosome 10"/>
</dbReference>
<organism evidence="1 2">
    <name type="scientific">Solanum verrucosum</name>
    <dbReference type="NCBI Taxonomy" id="315347"/>
    <lineage>
        <taxon>Eukaryota</taxon>
        <taxon>Viridiplantae</taxon>
        <taxon>Streptophyta</taxon>
        <taxon>Embryophyta</taxon>
        <taxon>Tracheophyta</taxon>
        <taxon>Spermatophyta</taxon>
        <taxon>Magnoliopsida</taxon>
        <taxon>eudicotyledons</taxon>
        <taxon>Gunneridae</taxon>
        <taxon>Pentapetalae</taxon>
        <taxon>asterids</taxon>
        <taxon>lamiids</taxon>
        <taxon>Solanales</taxon>
        <taxon>Solanaceae</taxon>
        <taxon>Solanoideae</taxon>
        <taxon>Solaneae</taxon>
        <taxon>Solanum</taxon>
    </lineage>
</organism>
<dbReference type="AlphaFoldDB" id="A0AAF0UQY0"/>
<accession>A0AAF0UQY0</accession>
<sequence length="29" mass="3243">MEFELAMSARIRVCLGTSNRSRVSATSRL</sequence>
<proteinExistence type="predicted"/>
<reference evidence="1" key="1">
    <citation type="submission" date="2023-08" db="EMBL/GenBank/DDBJ databases">
        <title>A de novo genome assembly of Solanum verrucosum Schlechtendal, a Mexican diploid species geographically isolated from the other diploid A-genome species in potato relatives.</title>
        <authorList>
            <person name="Hosaka K."/>
        </authorList>
    </citation>
    <scope>NUCLEOTIDE SEQUENCE</scope>
    <source>
        <tissue evidence="1">Young leaves</tissue>
    </source>
</reference>
<gene>
    <name evidence="1" type="ORF">MTR67_044485</name>
</gene>
<evidence type="ECO:0000313" key="2">
    <source>
        <dbReference type="Proteomes" id="UP001234989"/>
    </source>
</evidence>
<protein>
    <submittedName>
        <fullName evidence="1">Uncharacterized protein</fullName>
    </submittedName>
</protein>
<evidence type="ECO:0000313" key="1">
    <source>
        <dbReference type="EMBL" id="WMV51100.1"/>
    </source>
</evidence>